<keyword evidence="2" id="KW-0812">Transmembrane</keyword>
<comment type="caution">
    <text evidence="3">The sequence shown here is derived from an EMBL/GenBank/DDBJ whole genome shotgun (WGS) entry which is preliminary data.</text>
</comment>
<sequence length="249" mass="26692">MKDNKSKAAKTSNYTVIFTIAGILVALLISASLIYFVMVPRFHSWSSAREKIKEDEARLEVLDRNLQTLKNLDSAEISEDNEALDKLLPTESDNLRITSLVEAVAAASGMKVSALQIQTPSQVGNSSVSGVSQTTPQSASTTGQSSAPKMRISFSGSYQSLLGLLINLNKMDRVASVTDLNISKNQSESAITATVGIEFPLYSLPAVASAGTFVGLTEAEKKDIDDLLSQIMVTTFPASEPLGRVDPFN</sequence>
<dbReference type="Gene3D" id="3.30.70.60">
    <property type="match status" value="1"/>
</dbReference>
<reference evidence="3 4" key="1">
    <citation type="journal article" date="2016" name="Nat. Commun.">
        <title>Thousands of microbial genomes shed light on interconnected biogeochemical processes in an aquifer system.</title>
        <authorList>
            <person name="Anantharaman K."/>
            <person name="Brown C.T."/>
            <person name="Hug L.A."/>
            <person name="Sharon I."/>
            <person name="Castelle C.J."/>
            <person name="Probst A.J."/>
            <person name="Thomas B.C."/>
            <person name="Singh A."/>
            <person name="Wilkins M.J."/>
            <person name="Karaoz U."/>
            <person name="Brodie E.L."/>
            <person name="Williams K.H."/>
            <person name="Hubbard S.S."/>
            <person name="Banfield J.F."/>
        </authorList>
    </citation>
    <scope>NUCLEOTIDE SEQUENCE [LARGE SCALE GENOMIC DNA]</scope>
</reference>
<dbReference type="InterPro" id="IPR014717">
    <property type="entry name" value="Transl_elong_EF1B/ribsomal_bS6"/>
</dbReference>
<evidence type="ECO:0000313" key="3">
    <source>
        <dbReference type="EMBL" id="OGY23160.1"/>
    </source>
</evidence>
<gene>
    <name evidence="3" type="ORF">A2172_02155</name>
</gene>
<evidence type="ECO:0008006" key="5">
    <source>
        <dbReference type="Google" id="ProtNLM"/>
    </source>
</evidence>
<feature type="transmembrane region" description="Helical" evidence="2">
    <location>
        <begin position="12"/>
        <end position="38"/>
    </location>
</feature>
<proteinExistence type="predicted"/>
<feature type="compositionally biased region" description="Polar residues" evidence="1">
    <location>
        <begin position="134"/>
        <end position="147"/>
    </location>
</feature>
<dbReference type="AlphaFoldDB" id="A0A1G1W6F3"/>
<dbReference type="STRING" id="1802593.A2172_02155"/>
<keyword evidence="2" id="KW-1133">Transmembrane helix</keyword>
<keyword evidence="2" id="KW-0472">Membrane</keyword>
<dbReference type="Proteomes" id="UP000176631">
    <property type="component" value="Unassembled WGS sequence"/>
</dbReference>
<accession>A0A1G1W6F3</accession>
<organism evidence="3 4">
    <name type="scientific">Candidatus Woykebacteria bacterium RBG_13_40_15</name>
    <dbReference type="NCBI Taxonomy" id="1802593"/>
    <lineage>
        <taxon>Bacteria</taxon>
        <taxon>Candidatus Woykeibacteriota</taxon>
    </lineage>
</organism>
<name>A0A1G1W6F3_9BACT</name>
<evidence type="ECO:0000313" key="4">
    <source>
        <dbReference type="Proteomes" id="UP000176631"/>
    </source>
</evidence>
<evidence type="ECO:0000256" key="2">
    <source>
        <dbReference type="SAM" id="Phobius"/>
    </source>
</evidence>
<evidence type="ECO:0000256" key="1">
    <source>
        <dbReference type="SAM" id="MobiDB-lite"/>
    </source>
</evidence>
<feature type="compositionally biased region" description="Low complexity" evidence="1">
    <location>
        <begin position="122"/>
        <end position="133"/>
    </location>
</feature>
<feature type="region of interest" description="Disordered" evidence="1">
    <location>
        <begin position="122"/>
        <end position="148"/>
    </location>
</feature>
<dbReference type="EMBL" id="MHCP01000028">
    <property type="protein sequence ID" value="OGY23160.1"/>
    <property type="molecule type" value="Genomic_DNA"/>
</dbReference>
<protein>
    <recommendedName>
        <fullName evidence="5">Pilus assembly protein PilO</fullName>
    </recommendedName>
</protein>